<dbReference type="PANTHER" id="PTHR44688">
    <property type="entry name" value="DNA-BINDING TRANSCRIPTIONAL ACTIVATOR DEVR_DOSR"/>
    <property type="match status" value="1"/>
</dbReference>
<dbReference type="Pfam" id="PF00196">
    <property type="entry name" value="GerE"/>
    <property type="match status" value="1"/>
</dbReference>
<evidence type="ECO:0000256" key="1">
    <source>
        <dbReference type="ARBA" id="ARBA00023015"/>
    </source>
</evidence>
<dbReference type="EMBL" id="BAAAPN010000059">
    <property type="protein sequence ID" value="GAA1769882.1"/>
    <property type="molecule type" value="Genomic_DNA"/>
</dbReference>
<evidence type="ECO:0000313" key="5">
    <source>
        <dbReference type="EMBL" id="GAA1769882.1"/>
    </source>
</evidence>
<dbReference type="RefSeq" id="WP_344067740.1">
    <property type="nucleotide sequence ID" value="NZ_BAAAPN010000059.1"/>
</dbReference>
<dbReference type="InterPro" id="IPR000792">
    <property type="entry name" value="Tscrpt_reg_LuxR_C"/>
</dbReference>
<protein>
    <recommendedName>
        <fullName evidence="4">HTH luxR-type domain-containing protein</fullName>
    </recommendedName>
</protein>
<evidence type="ECO:0000313" key="6">
    <source>
        <dbReference type="Proteomes" id="UP001501475"/>
    </source>
</evidence>
<organism evidence="5 6">
    <name type="scientific">Nostocoides vanveenii</name>
    <dbReference type="NCBI Taxonomy" id="330835"/>
    <lineage>
        <taxon>Bacteria</taxon>
        <taxon>Bacillati</taxon>
        <taxon>Actinomycetota</taxon>
        <taxon>Actinomycetes</taxon>
        <taxon>Micrococcales</taxon>
        <taxon>Intrasporangiaceae</taxon>
        <taxon>Nostocoides</taxon>
    </lineage>
</organism>
<comment type="caution">
    <text evidence="5">The sequence shown here is derived from an EMBL/GenBank/DDBJ whole genome shotgun (WGS) entry which is preliminary data.</text>
</comment>
<accession>A0ABN2KYZ8</accession>
<dbReference type="Proteomes" id="UP001501475">
    <property type="component" value="Unassembled WGS sequence"/>
</dbReference>
<keyword evidence="6" id="KW-1185">Reference proteome</keyword>
<reference evidence="5 6" key="1">
    <citation type="journal article" date="2019" name="Int. J. Syst. Evol. Microbiol.">
        <title>The Global Catalogue of Microorganisms (GCM) 10K type strain sequencing project: providing services to taxonomists for standard genome sequencing and annotation.</title>
        <authorList>
            <consortium name="The Broad Institute Genomics Platform"/>
            <consortium name="The Broad Institute Genome Sequencing Center for Infectious Disease"/>
            <person name="Wu L."/>
            <person name="Ma J."/>
        </authorList>
    </citation>
    <scope>NUCLEOTIDE SEQUENCE [LARGE SCALE GENOMIC DNA]</scope>
    <source>
        <strain evidence="5 6">JCM 15591</strain>
    </source>
</reference>
<keyword evidence="3" id="KW-0804">Transcription</keyword>
<feature type="domain" description="HTH luxR-type" evidence="4">
    <location>
        <begin position="662"/>
        <end position="727"/>
    </location>
</feature>
<sequence>MTGILRRATTAAGVTSGWVHVLPGRSDGAQGAMAQWTRADGTGEQGTTAGPSLADVLDELSGELPPGSVLVVDSFHSLTMASANSLIVWSHAARLRGVHVLIGFHPALDQAGVAPLLNVPSTTTWIDVRPLREEELRADLAAGLPWAAPGLLDVAVDACAGSSLLLRALRRALAGEESVDANALSRAHASALESGTLRLVADQGPDALTLALLSALVRPVHSARAAAEQLGLPGATAARLEVLLTECGLQPNTRESAGVVHSVLARRAPMDVRRVAAGHAHSLLSATAGKGQLFRLRATVGDSLTGMLPLAEAAYAEAWAEGDPDTAAAVATTMLTRSADPAELAWAKSAAMRCWAGIDWNAFANHVAWLDEPAVAPLVADLDLCDWLRLEAHTVAREVFGISGAGELRQATRLANRALYGYAAEPDVKNLDQAISGQGILSVSAPLASRLALAWFGLADYEAAHRWASVAAFTASESELADCAMGHLVGAQALIRLGHFDQAEQQAQAGAELFAAFGASNLEAFARLSAIHAAVEARRPVTALPDPIANPHPGLALYRTYLAARCDLLAGRPDQAVRQLFECGRALTKCGVVNPSLVNWRPHLASIFRAKGQADFGQHVETDLVAAWREWAAIEPAAAARRSTVLGARAAEVFTDDEQPVSAPTLDMLSPAELRVVDLVVKGMSNRDAAKTLFLSKRTVDTHLGNVYRKLSLCSREDLVELMKVLAPQRGECALSVFG</sequence>
<dbReference type="PROSITE" id="PS50043">
    <property type="entry name" value="HTH_LUXR_2"/>
    <property type="match status" value="1"/>
</dbReference>
<keyword evidence="1" id="KW-0805">Transcription regulation</keyword>
<dbReference type="InterPro" id="IPR036388">
    <property type="entry name" value="WH-like_DNA-bd_sf"/>
</dbReference>
<name>A0ABN2KYZ8_9MICO</name>
<keyword evidence="2" id="KW-0238">DNA-binding</keyword>
<dbReference type="SUPFAM" id="SSF46894">
    <property type="entry name" value="C-terminal effector domain of the bipartite response regulators"/>
    <property type="match status" value="1"/>
</dbReference>
<dbReference type="PANTHER" id="PTHR44688:SF16">
    <property type="entry name" value="DNA-BINDING TRANSCRIPTIONAL ACTIVATOR DEVR_DOSR"/>
    <property type="match status" value="1"/>
</dbReference>
<dbReference type="CDD" id="cd06170">
    <property type="entry name" value="LuxR_C_like"/>
    <property type="match status" value="1"/>
</dbReference>
<proteinExistence type="predicted"/>
<gene>
    <name evidence="5" type="ORF">GCM10009810_30530</name>
</gene>
<evidence type="ECO:0000259" key="4">
    <source>
        <dbReference type="PROSITE" id="PS50043"/>
    </source>
</evidence>
<evidence type="ECO:0000256" key="3">
    <source>
        <dbReference type="ARBA" id="ARBA00023163"/>
    </source>
</evidence>
<dbReference type="InterPro" id="IPR016032">
    <property type="entry name" value="Sig_transdc_resp-reg_C-effctor"/>
</dbReference>
<dbReference type="Gene3D" id="1.10.10.10">
    <property type="entry name" value="Winged helix-like DNA-binding domain superfamily/Winged helix DNA-binding domain"/>
    <property type="match status" value="1"/>
</dbReference>
<evidence type="ECO:0000256" key="2">
    <source>
        <dbReference type="ARBA" id="ARBA00023125"/>
    </source>
</evidence>
<dbReference type="SMART" id="SM00421">
    <property type="entry name" value="HTH_LUXR"/>
    <property type="match status" value="1"/>
</dbReference>
<dbReference type="PRINTS" id="PR00038">
    <property type="entry name" value="HTHLUXR"/>
</dbReference>